<name>A0A9W6IND9_9PROT</name>
<evidence type="ECO:0008006" key="4">
    <source>
        <dbReference type="Google" id="ProtNLM"/>
    </source>
</evidence>
<dbReference type="AlphaFoldDB" id="A0A9W6IND9"/>
<reference evidence="2" key="1">
    <citation type="journal article" date="2014" name="Int. J. Syst. Evol. Microbiol.">
        <title>Complete genome sequence of Corynebacterium casei LMG S-19264T (=DSM 44701T), isolated from a smear-ripened cheese.</title>
        <authorList>
            <consortium name="US DOE Joint Genome Institute (JGI-PGF)"/>
            <person name="Walter F."/>
            <person name="Albersmeier A."/>
            <person name="Kalinowski J."/>
            <person name="Ruckert C."/>
        </authorList>
    </citation>
    <scope>NUCLEOTIDE SEQUENCE</scope>
    <source>
        <strain evidence="2">VKM B-1513</strain>
    </source>
</reference>
<gene>
    <name evidence="2" type="ORF">GCM10017621_30310</name>
</gene>
<dbReference type="EMBL" id="BSFE01000011">
    <property type="protein sequence ID" value="GLK53523.1"/>
    <property type="molecule type" value="Genomic_DNA"/>
</dbReference>
<comment type="caution">
    <text evidence="2">The sequence shown here is derived from an EMBL/GenBank/DDBJ whole genome shotgun (WGS) entry which is preliminary data.</text>
</comment>
<protein>
    <recommendedName>
        <fullName evidence="4">Stability/partitioning determinant</fullName>
    </recommendedName>
</protein>
<accession>A0A9W6IND9</accession>
<organism evidence="2 3">
    <name type="scientific">Maricaulis virginensis</name>
    <dbReference type="NCBI Taxonomy" id="144022"/>
    <lineage>
        <taxon>Bacteria</taxon>
        <taxon>Pseudomonadati</taxon>
        <taxon>Pseudomonadota</taxon>
        <taxon>Alphaproteobacteria</taxon>
        <taxon>Maricaulales</taxon>
        <taxon>Maricaulaceae</taxon>
        <taxon>Maricaulis</taxon>
    </lineage>
</organism>
<feature type="region of interest" description="Disordered" evidence="1">
    <location>
        <begin position="1"/>
        <end position="65"/>
    </location>
</feature>
<sequence length="127" mass="14231">MTRSRAPINLGDDNDEDDIDMGALAKASAPRATPDQASIRRVAQESGFTSRGDKRQRRRRRRSPYTVTCGIRASEDMRVLFQDLAEHLNLKDAEAFELAILELAKAHGTAEHVERHAAILERYLSAD</sequence>
<evidence type="ECO:0000256" key="1">
    <source>
        <dbReference type="SAM" id="MobiDB-lite"/>
    </source>
</evidence>
<dbReference type="Proteomes" id="UP001143486">
    <property type="component" value="Unassembled WGS sequence"/>
</dbReference>
<evidence type="ECO:0000313" key="3">
    <source>
        <dbReference type="Proteomes" id="UP001143486"/>
    </source>
</evidence>
<feature type="compositionally biased region" description="Basic residues" evidence="1">
    <location>
        <begin position="54"/>
        <end position="63"/>
    </location>
</feature>
<dbReference type="RefSeq" id="WP_271187871.1">
    <property type="nucleotide sequence ID" value="NZ_BSFE01000011.1"/>
</dbReference>
<keyword evidence="3" id="KW-1185">Reference proteome</keyword>
<reference evidence="2" key="2">
    <citation type="submission" date="2023-01" db="EMBL/GenBank/DDBJ databases">
        <authorList>
            <person name="Sun Q."/>
            <person name="Evtushenko L."/>
        </authorList>
    </citation>
    <scope>NUCLEOTIDE SEQUENCE</scope>
    <source>
        <strain evidence="2">VKM B-1513</strain>
    </source>
</reference>
<proteinExistence type="predicted"/>
<evidence type="ECO:0000313" key="2">
    <source>
        <dbReference type="EMBL" id="GLK53523.1"/>
    </source>
</evidence>